<proteinExistence type="predicted"/>
<dbReference type="RefSeq" id="WP_074743604.1">
    <property type="nucleotide sequence ID" value="NZ_FOCT01000001.1"/>
</dbReference>
<accession>A0A1H8AVD1</accession>
<dbReference type="AlphaFoldDB" id="A0A1H8AVD1"/>
<sequence>MAETNVASGSSLAVKHYSAALFANTLKGSTAIDSLVGPVEPSVAMQKIAGQTNPGMPIVRIDNLMKSAGDVVSLDLVDTVGGEPLMGDVNREGRGSALSFSSMEIKIDLSSKVIDAGGSMSQQRTKHQLREIALAQLSGYFPRLDAQETLVHLAGARGSQTGSDWTVPLQSAPNFGSIMVNPVKAPTYNRHFVVNGANLTSGGQQLGSIVSTDALRLSHLDLLRKRLDDMDQPLQSVKLAGDRAAQTSKMWVFLATPNQYSLLLTEGSLRAFQQNAINRAAYFDERHPLFAGEVGMWNGILVIKNERAIRFMPSESTKIVTAANAATATETDQAVNGALTAGYAIERGLLLGAQALGVAYGKTRVSGMQFGWKEHWYNFESNLEVMGEKVCGKAKTRFSIDDGTGFKVPTDFGVIAVDSAVPL</sequence>
<dbReference type="EMBL" id="FOCT01000001">
    <property type="protein sequence ID" value="SEM74702.1"/>
    <property type="molecule type" value="Genomic_DNA"/>
</dbReference>
<dbReference type="Pfam" id="PF13252">
    <property type="entry name" value="Phage_capsid_3"/>
    <property type="match status" value="1"/>
</dbReference>
<protein>
    <submittedName>
        <fullName evidence="1">Major capsid protein, N4-gp56 family</fullName>
    </submittedName>
</protein>
<reference evidence="1 2" key="1">
    <citation type="submission" date="2016-10" db="EMBL/GenBank/DDBJ databases">
        <authorList>
            <person name="de Groot N.N."/>
        </authorList>
    </citation>
    <scope>NUCLEOTIDE SEQUENCE [LARGE SCALE GENOMIC DNA]</scope>
    <source>
        <strain evidence="1 2">Nl18</strain>
    </source>
</reference>
<dbReference type="InterPro" id="IPR025267">
    <property type="entry name" value="ORF017-like"/>
</dbReference>
<evidence type="ECO:0000313" key="1">
    <source>
        <dbReference type="EMBL" id="SEM74702.1"/>
    </source>
</evidence>
<gene>
    <name evidence="1" type="ORF">SAMN05216404_10142</name>
</gene>
<organism evidence="1 2">
    <name type="scientific">Nitrosospira multiformis</name>
    <dbReference type="NCBI Taxonomy" id="1231"/>
    <lineage>
        <taxon>Bacteria</taxon>
        <taxon>Pseudomonadati</taxon>
        <taxon>Pseudomonadota</taxon>
        <taxon>Betaproteobacteria</taxon>
        <taxon>Nitrosomonadales</taxon>
        <taxon>Nitrosomonadaceae</taxon>
        <taxon>Nitrosospira</taxon>
    </lineage>
</organism>
<evidence type="ECO:0000313" key="2">
    <source>
        <dbReference type="Proteomes" id="UP000183898"/>
    </source>
</evidence>
<dbReference type="Proteomes" id="UP000183898">
    <property type="component" value="Unassembled WGS sequence"/>
</dbReference>
<name>A0A1H8AVD1_9PROT</name>